<keyword evidence="5" id="KW-0963">Cytoplasm</keyword>
<dbReference type="InterPro" id="IPR035983">
    <property type="entry name" value="Hect_E3_ubiquitin_ligase"/>
</dbReference>
<dbReference type="Gene3D" id="2.20.70.10">
    <property type="match status" value="3"/>
</dbReference>
<dbReference type="InterPro" id="IPR000569">
    <property type="entry name" value="HECT_dom"/>
</dbReference>
<dbReference type="GO" id="GO:0051049">
    <property type="term" value="P:regulation of transport"/>
    <property type="evidence" value="ECO:0007669"/>
    <property type="project" value="UniProtKB-ARBA"/>
</dbReference>
<evidence type="ECO:0000256" key="3">
    <source>
        <dbReference type="ARBA" id="ARBA00004906"/>
    </source>
</evidence>
<dbReference type="FunFam" id="3.90.1750.10:FF:000026">
    <property type="entry name" value="E3 ubiquitin-protein ligase HACE1"/>
    <property type="match status" value="1"/>
</dbReference>
<evidence type="ECO:0000259" key="14">
    <source>
        <dbReference type="PROSITE" id="PS50237"/>
    </source>
</evidence>
<keyword evidence="10" id="KW-0832">Ubl conjugation</keyword>
<evidence type="ECO:0000256" key="12">
    <source>
        <dbReference type="SAM" id="MobiDB-lite"/>
    </source>
</evidence>
<dbReference type="Pfam" id="PF00632">
    <property type="entry name" value="HECT"/>
    <property type="match status" value="1"/>
</dbReference>
<evidence type="ECO:0000313" key="15">
    <source>
        <dbReference type="Ensembl" id="ENSCPBP00000034600.1"/>
    </source>
</evidence>
<feature type="region of interest" description="Disordered" evidence="12">
    <location>
        <begin position="177"/>
        <end position="199"/>
    </location>
</feature>
<dbReference type="PROSITE" id="PS01159">
    <property type="entry name" value="WW_DOMAIN_1"/>
    <property type="match status" value="3"/>
</dbReference>
<feature type="region of interest" description="Disordered" evidence="12">
    <location>
        <begin position="481"/>
        <end position="575"/>
    </location>
</feature>
<feature type="domain" description="WW" evidence="13">
    <location>
        <begin position="714"/>
        <end position="747"/>
    </location>
</feature>
<feature type="region of interest" description="Disordered" evidence="12">
    <location>
        <begin position="416"/>
        <end position="438"/>
    </location>
</feature>
<dbReference type="Proteomes" id="UP000694380">
    <property type="component" value="Unplaced"/>
</dbReference>
<dbReference type="Ensembl" id="ENSCPBT00000040601.1">
    <property type="protein sequence ID" value="ENSCPBP00000034600.1"/>
    <property type="gene ID" value="ENSCPBG00000024112.1"/>
</dbReference>
<dbReference type="PANTHER" id="PTHR11254">
    <property type="entry name" value="HECT DOMAIN UBIQUITIN-PROTEIN LIGASE"/>
    <property type="match status" value="1"/>
</dbReference>
<gene>
    <name evidence="15" type="primary">NEDD4L</name>
</gene>
<evidence type="ECO:0000256" key="5">
    <source>
        <dbReference type="ARBA" id="ARBA00022490"/>
    </source>
</evidence>
<comment type="catalytic activity">
    <reaction evidence="1">
        <text>S-ubiquitinyl-[E2 ubiquitin-conjugating enzyme]-L-cysteine + [acceptor protein]-L-lysine = [E2 ubiquitin-conjugating enzyme]-L-cysteine + N(6)-ubiquitinyl-[acceptor protein]-L-lysine.</text>
        <dbReference type="EC" id="2.3.2.26"/>
    </reaction>
</comment>
<dbReference type="FunFam" id="2.20.70.10:FF:000008">
    <property type="entry name" value="E3 ubiquitin-protein ligase NEDD4-like protein"/>
    <property type="match status" value="1"/>
</dbReference>
<dbReference type="SMART" id="SM00456">
    <property type="entry name" value="WW"/>
    <property type="match status" value="4"/>
</dbReference>
<evidence type="ECO:0000256" key="1">
    <source>
        <dbReference type="ARBA" id="ARBA00000885"/>
    </source>
</evidence>
<dbReference type="SUPFAM" id="SSF56204">
    <property type="entry name" value="Hect, E3 ligase catalytic domain"/>
    <property type="match status" value="1"/>
</dbReference>
<keyword evidence="8" id="KW-0677">Repeat</keyword>
<dbReference type="GO" id="GO:0048814">
    <property type="term" value="P:regulation of dendrite morphogenesis"/>
    <property type="evidence" value="ECO:0007669"/>
    <property type="project" value="TreeGrafter"/>
</dbReference>
<dbReference type="SMART" id="SM00119">
    <property type="entry name" value="HECTc"/>
    <property type="match status" value="1"/>
</dbReference>
<name>A0A8C3PDF3_CHRPI</name>
<evidence type="ECO:0000259" key="13">
    <source>
        <dbReference type="PROSITE" id="PS50020"/>
    </source>
</evidence>
<dbReference type="FunFam" id="3.30.2410.10:FF:000001">
    <property type="entry name" value="E3 ubiquitin-protein ligase NEDD4-like"/>
    <property type="match status" value="1"/>
</dbReference>
<evidence type="ECO:0000256" key="7">
    <source>
        <dbReference type="ARBA" id="ARBA00022679"/>
    </source>
</evidence>
<dbReference type="FunFam" id="3.90.1750.10:FF:000001">
    <property type="entry name" value="E3 ubiquitin-protein ligase NEDD4-like"/>
    <property type="match status" value="1"/>
</dbReference>
<evidence type="ECO:0000256" key="2">
    <source>
        <dbReference type="ARBA" id="ARBA00004496"/>
    </source>
</evidence>
<feature type="region of interest" description="Disordered" evidence="12">
    <location>
        <begin position="132"/>
        <end position="158"/>
    </location>
</feature>
<dbReference type="EC" id="2.3.2.26" evidence="4"/>
<protein>
    <recommendedName>
        <fullName evidence="4">HECT-type E3 ubiquitin transferase</fullName>
        <ecNumber evidence="4">2.3.2.26</ecNumber>
    </recommendedName>
</protein>
<dbReference type="FunFam" id="2.20.70.10:FF:000006">
    <property type="entry name" value="E3 ubiquitin-protein ligase NEDD4-like protein"/>
    <property type="match status" value="1"/>
</dbReference>
<feature type="compositionally biased region" description="Polar residues" evidence="12">
    <location>
        <begin position="320"/>
        <end position="336"/>
    </location>
</feature>
<feature type="region of interest" description="Disordered" evidence="12">
    <location>
        <begin position="1"/>
        <end position="20"/>
    </location>
</feature>
<dbReference type="PROSITE" id="PS50020">
    <property type="entry name" value="WW_DOMAIN_2"/>
    <property type="match status" value="4"/>
</dbReference>
<dbReference type="FunFam" id="2.20.70.10:FF:000025">
    <property type="entry name" value="E3 ubiquitin-protein ligase NEDD4-like protein"/>
    <property type="match status" value="1"/>
</dbReference>
<comment type="subcellular location">
    <subcellularLocation>
        <location evidence="2">Cytoplasm</location>
    </subcellularLocation>
</comment>
<evidence type="ECO:0000256" key="9">
    <source>
        <dbReference type="ARBA" id="ARBA00022786"/>
    </source>
</evidence>
<evidence type="ECO:0000256" key="8">
    <source>
        <dbReference type="ARBA" id="ARBA00022737"/>
    </source>
</evidence>
<dbReference type="CDD" id="cd00201">
    <property type="entry name" value="WW"/>
    <property type="match status" value="4"/>
</dbReference>
<evidence type="ECO:0000256" key="10">
    <source>
        <dbReference type="ARBA" id="ARBA00022843"/>
    </source>
</evidence>
<dbReference type="InterPro" id="IPR050409">
    <property type="entry name" value="E3_ubiq-protein_ligase"/>
</dbReference>
<dbReference type="GO" id="GO:0016567">
    <property type="term" value="P:protein ubiquitination"/>
    <property type="evidence" value="ECO:0007669"/>
    <property type="project" value="UniProtKB-UniPathway"/>
</dbReference>
<keyword evidence="7" id="KW-0808">Transferase</keyword>
<dbReference type="PROSITE" id="PS50237">
    <property type="entry name" value="HECT"/>
    <property type="match status" value="1"/>
</dbReference>
<accession>A0A8C3PDF3</accession>
<dbReference type="InterPro" id="IPR001202">
    <property type="entry name" value="WW_dom"/>
</dbReference>
<dbReference type="PANTHER" id="PTHR11254:SF440">
    <property type="entry name" value="E3 UBIQUITIN-PROTEIN LIGASE NEDD-4"/>
    <property type="match status" value="1"/>
</dbReference>
<feature type="domain" description="WW" evidence="13">
    <location>
        <begin position="602"/>
        <end position="635"/>
    </location>
</feature>
<feature type="domain" description="HECT" evidence="14">
    <location>
        <begin position="876"/>
        <end position="1210"/>
    </location>
</feature>
<dbReference type="Gene3D" id="3.90.1750.10">
    <property type="entry name" value="Hect, E3 ligase catalytic domains"/>
    <property type="match status" value="1"/>
</dbReference>
<evidence type="ECO:0000256" key="6">
    <source>
        <dbReference type="ARBA" id="ARBA00022553"/>
    </source>
</evidence>
<feature type="region of interest" description="Disordered" evidence="12">
    <location>
        <begin position="368"/>
        <end position="388"/>
    </location>
</feature>
<keyword evidence="9 11" id="KW-0833">Ubl conjugation pathway</keyword>
<keyword evidence="16" id="KW-1185">Reference proteome</keyword>
<feature type="compositionally biased region" description="Polar residues" evidence="12">
    <location>
        <begin position="134"/>
        <end position="146"/>
    </location>
</feature>
<dbReference type="UniPathway" id="UPA00143"/>
<dbReference type="InterPro" id="IPR036020">
    <property type="entry name" value="WW_dom_sf"/>
</dbReference>
<dbReference type="Gene3D" id="3.30.2160.10">
    <property type="entry name" value="Hect, E3 ligase catalytic domain"/>
    <property type="match status" value="1"/>
</dbReference>
<dbReference type="AlphaFoldDB" id="A0A8C3PDF3"/>
<feature type="domain" description="WW" evidence="13">
    <location>
        <begin position="765"/>
        <end position="789"/>
    </location>
</feature>
<dbReference type="FunFam" id="3.30.2160.10:FF:000001">
    <property type="entry name" value="E3 ubiquitin-protein ligase NEDD4-like"/>
    <property type="match status" value="1"/>
</dbReference>
<evidence type="ECO:0000256" key="4">
    <source>
        <dbReference type="ARBA" id="ARBA00012485"/>
    </source>
</evidence>
<dbReference type="CDD" id="cd00078">
    <property type="entry name" value="HECTc"/>
    <property type="match status" value="1"/>
</dbReference>
<dbReference type="GO" id="GO:0005737">
    <property type="term" value="C:cytoplasm"/>
    <property type="evidence" value="ECO:0007669"/>
    <property type="project" value="UniProtKB-SubCell"/>
</dbReference>
<dbReference type="GO" id="GO:0006511">
    <property type="term" value="P:ubiquitin-dependent protein catabolic process"/>
    <property type="evidence" value="ECO:0007669"/>
    <property type="project" value="TreeGrafter"/>
</dbReference>
<proteinExistence type="predicted"/>
<reference evidence="15" key="1">
    <citation type="submission" date="2025-08" db="UniProtKB">
        <authorList>
            <consortium name="Ensembl"/>
        </authorList>
    </citation>
    <scope>IDENTIFICATION</scope>
</reference>
<feature type="domain" description="WW" evidence="13">
    <location>
        <begin position="430"/>
        <end position="463"/>
    </location>
</feature>
<dbReference type="GO" id="GO:0019871">
    <property type="term" value="F:sodium channel inhibitor activity"/>
    <property type="evidence" value="ECO:0007669"/>
    <property type="project" value="TreeGrafter"/>
</dbReference>
<feature type="region of interest" description="Disordered" evidence="12">
    <location>
        <begin position="643"/>
        <end position="712"/>
    </location>
</feature>
<feature type="active site" description="Glycyl thioester intermediate" evidence="11">
    <location>
        <position position="1178"/>
    </location>
</feature>
<comment type="pathway">
    <text evidence="3">Protein modification; protein ubiquitination.</text>
</comment>
<feature type="region of interest" description="Disordered" evidence="12">
    <location>
        <begin position="311"/>
        <end position="337"/>
    </location>
</feature>
<organism evidence="15 16">
    <name type="scientific">Chrysemys picta bellii</name>
    <name type="common">Western painted turtle</name>
    <name type="synonym">Emys bellii</name>
    <dbReference type="NCBI Taxonomy" id="8478"/>
    <lineage>
        <taxon>Eukaryota</taxon>
        <taxon>Metazoa</taxon>
        <taxon>Chordata</taxon>
        <taxon>Craniata</taxon>
        <taxon>Vertebrata</taxon>
        <taxon>Euteleostomi</taxon>
        <taxon>Archelosauria</taxon>
        <taxon>Testudinata</taxon>
        <taxon>Testudines</taxon>
        <taxon>Cryptodira</taxon>
        <taxon>Durocryptodira</taxon>
        <taxon>Testudinoidea</taxon>
        <taxon>Emydidae</taxon>
        <taxon>Chrysemys</taxon>
    </lineage>
</organism>
<evidence type="ECO:0000256" key="11">
    <source>
        <dbReference type="PROSITE-ProRule" id="PRU00104"/>
    </source>
</evidence>
<sequence length="1211" mass="137552">MAHRLRFHFGSGRSNTAPESEILDREREDDFFMAFHTLPRRNSPHPFSRHGADYGGGDLQEVGSLKRSTSMFIPQLLNNIEVRPTRSSSMQISLQRKAVNGCADECGAPESPEETLPCKFSDFREHYTCPVDSHSFSPSSPQVTPENSPPRMPEETGQRLNGAVSCNHRIFCTIPSNNQNDDVATTAEEDEASEAASGLNISGVRIQHRASSADMHQVMLSPFGSEVQDNAPASEPRRWSLQHLPDTSANSGKKLFVFQLQQSQASGPGTGSDYNFGFTGTKGNRLVRYPRIRLERSTSYPVQPRPERISLVEGGGNSELHGNSRNGSEISRSNSVERIPQGQGCLFKIRPDQNTRQQHFRILVTRGTEEQNQVPDEDIPDTSGPTVTSATTRDDFLGQVDVPLNHLPRAWEVVDSNDSVSHHQEELPPPPLPPGWEEKVDNLGRTYYVNHNNRTTQWHRPSLIDVASDSDNNIRQINQEAAHRRFRSRRHISEDLEPEPSESGDASEPWETISEEASLSGDSLSLSLPPPPASPVSRTSPQELSDELNRRLQVTPDSNGEQFGSLIQRDPSSRLRSCSVTDAVAEQSHLSLPSVAYVHTTPGLPSGWEERKDAKGRTYYVNHNNRTTTWTRPIMQLAEDGAVGSAANSNNHLSEPQIRRPRSLSSPTVTLSAPLEFAKDSPVRRAVKDTLSNPQSPQPSPYNSPKPQHKVTQSFLPPGWEMRIAPNGRPFFIDHNTKTTTWEDPRLKFPVHLRSKASLNPNDLGPLPPGWEERIHLDGRTFYIDHRSQVLICGDIDTRDLVPSYDSKITQWEDPRLQNPAITGPAVPYSREFKQKYDYFRKKLKKPADIPNRFEMKLHRNNIFEESYRRIMSVKRSDVLKARLWIEFESEKGLDYGGVAREWFFLLSKEMFNPYYGLFEYSATDNYTLQINPNSGLCNEDHLSYFTFIGRVAGLAVFHGKLLDGFFIRPFYKMMLGKQISLKDMESVDSEYYNSLKWILENDPTELDLMFCIDEENFGQTYQVDLKPNGSEIMVTNENKREYIDLVIQWRFVNRVQKQMNAFLEGFTELLPIDLIKIFDENELELLMCGLGDVDVNDWRQHTIYKNGYCPNHPVIQWYWKAVLLMDAEKRIRLLQFVTGTSRVPMNGFAELYGSNGPQLFTIEQWGSPEKLPRAHTCFNRLDLPPYESFEDLREKLLMAVENAQGFEGVD</sequence>
<evidence type="ECO:0000313" key="16">
    <source>
        <dbReference type="Proteomes" id="UP000694380"/>
    </source>
</evidence>
<feature type="compositionally biased region" description="Low complexity" evidence="12">
    <location>
        <begin position="518"/>
        <end position="527"/>
    </location>
</feature>
<dbReference type="GeneTree" id="ENSGT00940000156873"/>
<dbReference type="Gene3D" id="3.30.2410.10">
    <property type="entry name" value="Hect, E3 ligase catalytic domain"/>
    <property type="match status" value="1"/>
</dbReference>
<dbReference type="GO" id="GO:0061630">
    <property type="term" value="F:ubiquitin protein ligase activity"/>
    <property type="evidence" value="ECO:0007669"/>
    <property type="project" value="UniProtKB-EC"/>
</dbReference>
<dbReference type="SUPFAM" id="SSF51045">
    <property type="entry name" value="WW domain"/>
    <property type="match status" value="4"/>
</dbReference>
<feature type="compositionally biased region" description="Basic and acidic residues" evidence="12">
    <location>
        <begin position="677"/>
        <end position="688"/>
    </location>
</feature>
<dbReference type="Pfam" id="PF00397">
    <property type="entry name" value="WW"/>
    <property type="match status" value="3"/>
</dbReference>
<keyword evidence="6" id="KW-0597">Phosphoprotein</keyword>
<reference evidence="15" key="2">
    <citation type="submission" date="2025-09" db="UniProtKB">
        <authorList>
            <consortium name="Ensembl"/>
        </authorList>
    </citation>
    <scope>IDENTIFICATION</scope>
</reference>